<dbReference type="Proteomes" id="UP000729402">
    <property type="component" value="Unassembled WGS sequence"/>
</dbReference>
<proteinExistence type="predicted"/>
<evidence type="ECO:0000256" key="1">
    <source>
        <dbReference type="SAM" id="MobiDB-lite"/>
    </source>
</evidence>
<reference evidence="2" key="1">
    <citation type="journal article" date="2021" name="bioRxiv">
        <title>Whole Genome Assembly and Annotation of Northern Wild Rice, Zizania palustris L., Supports a Whole Genome Duplication in the Zizania Genus.</title>
        <authorList>
            <person name="Haas M."/>
            <person name="Kono T."/>
            <person name="Macchietto M."/>
            <person name="Millas R."/>
            <person name="McGilp L."/>
            <person name="Shao M."/>
            <person name="Duquette J."/>
            <person name="Hirsch C.N."/>
            <person name="Kimball J."/>
        </authorList>
    </citation>
    <scope>NUCLEOTIDE SEQUENCE</scope>
    <source>
        <tissue evidence="2">Fresh leaf tissue</tissue>
    </source>
</reference>
<keyword evidence="3" id="KW-1185">Reference proteome</keyword>
<name>A0A8J5T9F0_ZIZPA</name>
<accession>A0A8J5T9F0</accession>
<evidence type="ECO:0000313" key="2">
    <source>
        <dbReference type="EMBL" id="KAG8083787.1"/>
    </source>
</evidence>
<comment type="caution">
    <text evidence="2">The sequence shown here is derived from an EMBL/GenBank/DDBJ whole genome shotgun (WGS) entry which is preliminary data.</text>
</comment>
<feature type="region of interest" description="Disordered" evidence="1">
    <location>
        <begin position="75"/>
        <end position="94"/>
    </location>
</feature>
<feature type="compositionally biased region" description="Basic and acidic residues" evidence="1">
    <location>
        <begin position="1"/>
        <end position="12"/>
    </location>
</feature>
<sequence>MERGEDGGHDGTFDGGGERQTMTDDEGRRRRVFGSSTAMTIRQSSRPTEAWPRTGGLQRSRWWWWLGRRGLATAVGGRRSRSRTEGPNDGGGALFRSSTATVVWAERGEAEGINRVTGDGQMEGNRRCLLCSYLPSSPINVDSLYVAFDNKAVDPTDSQLALASEVVTVGVTTQADTLDIAATGPNVSAITNIIVTLVAITVGVAPASADAIKVNMPTGTTIGFEESAAIIDVSRQA</sequence>
<gene>
    <name evidence="2" type="ORF">GUJ93_ZPchr0010g10590</name>
</gene>
<feature type="region of interest" description="Disordered" evidence="1">
    <location>
        <begin position="1"/>
        <end position="32"/>
    </location>
</feature>
<dbReference type="AlphaFoldDB" id="A0A8J5T9F0"/>
<dbReference type="EMBL" id="JAAALK010000082">
    <property type="protein sequence ID" value="KAG8083787.1"/>
    <property type="molecule type" value="Genomic_DNA"/>
</dbReference>
<reference evidence="2" key="2">
    <citation type="submission" date="2021-02" db="EMBL/GenBank/DDBJ databases">
        <authorList>
            <person name="Kimball J.A."/>
            <person name="Haas M.W."/>
            <person name="Macchietto M."/>
            <person name="Kono T."/>
            <person name="Duquette J."/>
            <person name="Shao M."/>
        </authorList>
    </citation>
    <scope>NUCLEOTIDE SEQUENCE</scope>
    <source>
        <tissue evidence="2">Fresh leaf tissue</tissue>
    </source>
</reference>
<evidence type="ECO:0000313" key="3">
    <source>
        <dbReference type="Proteomes" id="UP000729402"/>
    </source>
</evidence>
<organism evidence="2 3">
    <name type="scientific">Zizania palustris</name>
    <name type="common">Northern wild rice</name>
    <dbReference type="NCBI Taxonomy" id="103762"/>
    <lineage>
        <taxon>Eukaryota</taxon>
        <taxon>Viridiplantae</taxon>
        <taxon>Streptophyta</taxon>
        <taxon>Embryophyta</taxon>
        <taxon>Tracheophyta</taxon>
        <taxon>Spermatophyta</taxon>
        <taxon>Magnoliopsida</taxon>
        <taxon>Liliopsida</taxon>
        <taxon>Poales</taxon>
        <taxon>Poaceae</taxon>
        <taxon>BOP clade</taxon>
        <taxon>Oryzoideae</taxon>
        <taxon>Oryzeae</taxon>
        <taxon>Zizaniinae</taxon>
        <taxon>Zizania</taxon>
    </lineage>
</organism>
<protein>
    <submittedName>
        <fullName evidence="2">Uncharacterized protein</fullName>
    </submittedName>
</protein>